<evidence type="ECO:0000256" key="9">
    <source>
        <dbReference type="SAM" id="Coils"/>
    </source>
</evidence>
<comment type="caution">
    <text evidence="11">The sequence shown here is derived from an EMBL/GenBank/DDBJ whole genome shotgun (WGS) entry which is preliminary data.</text>
</comment>
<evidence type="ECO:0000256" key="2">
    <source>
        <dbReference type="ARBA" id="ARBA00022723"/>
    </source>
</evidence>
<feature type="binding site" evidence="7">
    <location>
        <begin position="207"/>
        <end position="214"/>
    </location>
    <ligand>
        <name>GTP</name>
        <dbReference type="ChEBI" id="CHEBI:37565"/>
    </ligand>
</feature>
<evidence type="ECO:0000313" key="11">
    <source>
        <dbReference type="EMBL" id="RED54857.1"/>
    </source>
</evidence>
<dbReference type="Gene3D" id="6.10.250.2860">
    <property type="match status" value="1"/>
</dbReference>
<dbReference type="PANTHER" id="PTHR10229:SF4">
    <property type="entry name" value="GTPASE HFLX"/>
    <property type="match status" value="1"/>
</dbReference>
<accession>A0A3D9HZD1</accession>
<dbReference type="InterPro" id="IPR025121">
    <property type="entry name" value="GTPase_HflX_N"/>
</dbReference>
<dbReference type="CDD" id="cd01878">
    <property type="entry name" value="HflX"/>
    <property type="match status" value="1"/>
</dbReference>
<keyword evidence="5 6" id="KW-0342">GTP-binding</keyword>
<dbReference type="AlphaFoldDB" id="A0A3D9HZD1"/>
<keyword evidence="2 8" id="KW-0479">Metal-binding</keyword>
<comment type="subunit">
    <text evidence="6">Monomer. Associates with the 50S ribosomal subunit.</text>
</comment>
<evidence type="ECO:0000256" key="8">
    <source>
        <dbReference type="PIRSR" id="PIRSR006809-2"/>
    </source>
</evidence>
<evidence type="ECO:0000256" key="1">
    <source>
        <dbReference type="ARBA" id="ARBA00022490"/>
    </source>
</evidence>
<evidence type="ECO:0000256" key="6">
    <source>
        <dbReference type="HAMAP-Rule" id="MF_00900"/>
    </source>
</evidence>
<evidence type="ECO:0000256" key="7">
    <source>
        <dbReference type="PIRSR" id="PIRSR006809-1"/>
    </source>
</evidence>
<evidence type="ECO:0000256" key="4">
    <source>
        <dbReference type="ARBA" id="ARBA00022842"/>
    </source>
</evidence>
<dbReference type="Gene3D" id="3.40.50.11060">
    <property type="entry name" value="GTPase HflX, N-terminal domain"/>
    <property type="match status" value="1"/>
</dbReference>
<dbReference type="InterPro" id="IPR006073">
    <property type="entry name" value="GTP-bd"/>
</dbReference>
<evidence type="ECO:0000256" key="5">
    <source>
        <dbReference type="ARBA" id="ARBA00023134"/>
    </source>
</evidence>
<protein>
    <recommendedName>
        <fullName evidence="6">GTPase HflX</fullName>
    </recommendedName>
    <alternativeName>
        <fullName evidence="6">GTP-binding protein HflX</fullName>
    </alternativeName>
</protein>
<proteinExistence type="inferred from homology"/>
<dbReference type="RefSeq" id="WP_425455575.1">
    <property type="nucleotide sequence ID" value="NZ_QRDZ01000046.1"/>
</dbReference>
<evidence type="ECO:0000313" key="12">
    <source>
        <dbReference type="Proteomes" id="UP000256977"/>
    </source>
</evidence>
<dbReference type="FunFam" id="3.40.50.11060:FF:000001">
    <property type="entry name" value="GTPase HflX"/>
    <property type="match status" value="1"/>
</dbReference>
<comment type="function">
    <text evidence="6">GTPase that associates with the 50S ribosomal subunit and may have a role during protein synthesis or ribosome biogenesis.</text>
</comment>
<comment type="similarity">
    <text evidence="6">Belongs to the TRAFAC class OBG-HflX-like GTPase superfamily. HflX GTPase family.</text>
</comment>
<dbReference type="HAMAP" id="MF_00900">
    <property type="entry name" value="GTPase_HflX"/>
    <property type="match status" value="1"/>
</dbReference>
<dbReference type="Proteomes" id="UP000256977">
    <property type="component" value="Unassembled WGS sequence"/>
</dbReference>
<keyword evidence="3 6" id="KW-0547">Nucleotide-binding</keyword>
<dbReference type="PROSITE" id="PS51705">
    <property type="entry name" value="G_HFLX"/>
    <property type="match status" value="1"/>
</dbReference>
<dbReference type="Pfam" id="PF13167">
    <property type="entry name" value="GTP-bdg_N"/>
    <property type="match status" value="1"/>
</dbReference>
<dbReference type="GO" id="GO:0005737">
    <property type="term" value="C:cytoplasm"/>
    <property type="evidence" value="ECO:0007669"/>
    <property type="project" value="UniProtKB-SubCell"/>
</dbReference>
<comment type="cofactor">
    <cofactor evidence="8">
        <name>Mg(2+)</name>
        <dbReference type="ChEBI" id="CHEBI:18420"/>
    </cofactor>
</comment>
<dbReference type="EMBL" id="QRDZ01000046">
    <property type="protein sequence ID" value="RED54857.1"/>
    <property type="molecule type" value="Genomic_DNA"/>
</dbReference>
<name>A0A3D9HZD1_9BACL</name>
<feature type="binding site" evidence="8">
    <location>
        <position position="214"/>
    </location>
    <ligand>
        <name>Mg(2+)</name>
        <dbReference type="ChEBI" id="CHEBI:18420"/>
    </ligand>
</feature>
<dbReference type="GO" id="GO:0003924">
    <property type="term" value="F:GTPase activity"/>
    <property type="evidence" value="ECO:0007669"/>
    <property type="project" value="UniProtKB-UniRule"/>
</dbReference>
<sequence>MERIEQTRDKAIAVGVQLNQAPGFRASMEELRSLADACELEVVGEVTQKAEKIITGTYMGSGKIEELKEAMTANQAGIAIFNDELSPSQIRNLEAQLDCRVIDRTLLILDIFASRAQTREAKLQVEVARLQYMLPRLIGLRESLGRQGGGSGLKNRGAGETKLELDRRRIEDRISALQDDLEKLVARRQVQRNQRRKNEIPVVCLVGYTNAGKSSLMNAVIRKVDPGSDKEVLAKDMLFATLETSVRSIALPNRRSFLLADTVGFVSQLPHHLVKAFRSTLEEVTEADLLLHVVDCSDPEMAKRIEVTNETLRELGAGDIPSLYVYNKADLAEGQSYPEEADGGIYLSAWKGVGIDELVSLIGKRIFTDDKTCEVLIPFAQGRLVSYFKENAVIHAMSHEENGTRLEMTCRQADYDKYQDLFAAVEQA</sequence>
<dbReference type="NCBIfam" id="TIGR03156">
    <property type="entry name" value="GTP_HflX"/>
    <property type="match status" value="1"/>
</dbReference>
<dbReference type="SUPFAM" id="SSF52540">
    <property type="entry name" value="P-loop containing nucleoside triphosphate hydrolases"/>
    <property type="match status" value="1"/>
</dbReference>
<evidence type="ECO:0000256" key="3">
    <source>
        <dbReference type="ARBA" id="ARBA00022741"/>
    </source>
</evidence>
<dbReference type="FunFam" id="3.40.50.300:FF:001198">
    <property type="entry name" value="GTPase HflX"/>
    <property type="match status" value="1"/>
</dbReference>
<feature type="binding site" evidence="7">
    <location>
        <begin position="327"/>
        <end position="330"/>
    </location>
    <ligand>
        <name>GTP</name>
        <dbReference type="ChEBI" id="CHEBI:37565"/>
    </ligand>
</feature>
<reference evidence="11 12" key="1">
    <citation type="submission" date="2018-07" db="EMBL/GenBank/DDBJ databases">
        <title>Genomic Encyclopedia of Type Strains, Phase III (KMG-III): the genomes of soil and plant-associated and newly described type strains.</title>
        <authorList>
            <person name="Whitman W."/>
        </authorList>
    </citation>
    <scope>NUCLEOTIDE SEQUENCE [LARGE SCALE GENOMIC DNA]</scope>
    <source>
        <strain evidence="11 12">CECT 7287</strain>
    </source>
</reference>
<dbReference type="GO" id="GO:0005525">
    <property type="term" value="F:GTP binding"/>
    <property type="evidence" value="ECO:0007669"/>
    <property type="project" value="UniProtKB-UniRule"/>
</dbReference>
<feature type="binding site" evidence="7">
    <location>
        <begin position="261"/>
        <end position="264"/>
    </location>
    <ligand>
        <name>GTP</name>
        <dbReference type="ChEBI" id="CHEBI:37565"/>
    </ligand>
</feature>
<keyword evidence="12" id="KW-1185">Reference proteome</keyword>
<dbReference type="PANTHER" id="PTHR10229">
    <property type="entry name" value="GTP-BINDING PROTEIN HFLX"/>
    <property type="match status" value="1"/>
</dbReference>
<feature type="binding site" evidence="8">
    <location>
        <position position="241"/>
    </location>
    <ligand>
        <name>Mg(2+)</name>
        <dbReference type="ChEBI" id="CHEBI:18420"/>
    </ligand>
</feature>
<dbReference type="InterPro" id="IPR030394">
    <property type="entry name" value="G_HFLX_dom"/>
</dbReference>
<keyword evidence="1 6" id="KW-0963">Cytoplasm</keyword>
<dbReference type="PIRSF" id="PIRSF006809">
    <property type="entry name" value="GTP-binding_hflX_prd"/>
    <property type="match status" value="1"/>
</dbReference>
<keyword evidence="4 8" id="KW-0460">Magnesium</keyword>
<dbReference type="Gene3D" id="3.40.50.300">
    <property type="entry name" value="P-loop containing nucleotide triphosphate hydrolases"/>
    <property type="match status" value="1"/>
</dbReference>
<dbReference type="InterPro" id="IPR016496">
    <property type="entry name" value="GTPase_HflX"/>
</dbReference>
<evidence type="ECO:0000259" key="10">
    <source>
        <dbReference type="PROSITE" id="PS51705"/>
    </source>
</evidence>
<feature type="domain" description="Hflx-type G" evidence="10">
    <location>
        <begin position="201"/>
        <end position="370"/>
    </location>
</feature>
<comment type="subcellular location">
    <subcellularLocation>
        <location evidence="6">Cytoplasm</location>
    </subcellularLocation>
    <text evidence="6">May associate with membranes.</text>
</comment>
<dbReference type="InterPro" id="IPR027417">
    <property type="entry name" value="P-loop_NTPase"/>
</dbReference>
<gene>
    <name evidence="6" type="primary">hflX</name>
    <name evidence="11" type="ORF">DFP98_1461</name>
</gene>
<dbReference type="PRINTS" id="PR00326">
    <property type="entry name" value="GTP1OBG"/>
</dbReference>
<dbReference type="Pfam" id="PF01926">
    <property type="entry name" value="MMR_HSR1"/>
    <property type="match status" value="1"/>
</dbReference>
<dbReference type="Pfam" id="PF16360">
    <property type="entry name" value="GTP-bdg_M"/>
    <property type="match status" value="1"/>
</dbReference>
<dbReference type="InterPro" id="IPR032305">
    <property type="entry name" value="GTP-bd_M"/>
</dbReference>
<organism evidence="11 12">
    <name type="scientific">Cohnella phaseoli</name>
    <dbReference type="NCBI Taxonomy" id="456490"/>
    <lineage>
        <taxon>Bacteria</taxon>
        <taxon>Bacillati</taxon>
        <taxon>Bacillota</taxon>
        <taxon>Bacilli</taxon>
        <taxon>Bacillales</taxon>
        <taxon>Paenibacillaceae</taxon>
        <taxon>Cohnella</taxon>
    </lineage>
</organism>
<feature type="coiled-coil region" evidence="9">
    <location>
        <begin position="160"/>
        <end position="194"/>
    </location>
</feature>
<dbReference type="GO" id="GO:0043022">
    <property type="term" value="F:ribosome binding"/>
    <property type="evidence" value="ECO:0007669"/>
    <property type="project" value="TreeGrafter"/>
</dbReference>
<dbReference type="GO" id="GO:0046872">
    <property type="term" value="F:metal ion binding"/>
    <property type="evidence" value="ECO:0007669"/>
    <property type="project" value="UniProtKB-KW"/>
</dbReference>
<keyword evidence="9" id="KW-0175">Coiled coil</keyword>
<dbReference type="InterPro" id="IPR042108">
    <property type="entry name" value="GTPase_HflX_N_sf"/>
</dbReference>